<dbReference type="Proteomes" id="UP000789831">
    <property type="component" value="Unassembled WGS sequence"/>
</dbReference>
<accession>A0A9N9C5E1</accession>
<name>A0A9N9C5E1_9GLOM</name>
<dbReference type="OrthoDB" id="10382543at2759"/>
<keyword evidence="2" id="KW-1185">Reference proteome</keyword>
<organism evidence="1 2">
    <name type="scientific">Ambispora gerdemannii</name>
    <dbReference type="NCBI Taxonomy" id="144530"/>
    <lineage>
        <taxon>Eukaryota</taxon>
        <taxon>Fungi</taxon>
        <taxon>Fungi incertae sedis</taxon>
        <taxon>Mucoromycota</taxon>
        <taxon>Glomeromycotina</taxon>
        <taxon>Glomeromycetes</taxon>
        <taxon>Archaeosporales</taxon>
        <taxon>Ambisporaceae</taxon>
        <taxon>Ambispora</taxon>
    </lineage>
</organism>
<dbReference type="AlphaFoldDB" id="A0A9N9C5E1"/>
<sequence>MTRIAFIPEPDFRNEDLTRVGRSKQLRRQQIRNTITPHLKDQIHHQKQPQEEEMLEFVNCLFRAFSIQDIQEKMNASLLQINGLNYSKHVVESSPMIIPSTRSAFHVIQKTPFSKKSYRIRTTYPYINQKRTAPIRVVFCSQCCSSSKETIPSPSRLPSTSLILNRL</sequence>
<dbReference type="EMBL" id="CAJVPL010001842">
    <property type="protein sequence ID" value="CAG8589604.1"/>
    <property type="molecule type" value="Genomic_DNA"/>
</dbReference>
<evidence type="ECO:0000313" key="1">
    <source>
        <dbReference type="EMBL" id="CAG8589604.1"/>
    </source>
</evidence>
<gene>
    <name evidence="1" type="ORF">AGERDE_LOCUS8539</name>
</gene>
<comment type="caution">
    <text evidence="1">The sequence shown here is derived from an EMBL/GenBank/DDBJ whole genome shotgun (WGS) entry which is preliminary data.</text>
</comment>
<proteinExistence type="predicted"/>
<protein>
    <submittedName>
        <fullName evidence="1">12247_t:CDS:1</fullName>
    </submittedName>
</protein>
<evidence type="ECO:0000313" key="2">
    <source>
        <dbReference type="Proteomes" id="UP000789831"/>
    </source>
</evidence>
<reference evidence="1" key="1">
    <citation type="submission" date="2021-06" db="EMBL/GenBank/DDBJ databases">
        <authorList>
            <person name="Kallberg Y."/>
            <person name="Tangrot J."/>
            <person name="Rosling A."/>
        </authorList>
    </citation>
    <scope>NUCLEOTIDE SEQUENCE</scope>
    <source>
        <strain evidence="1">MT106</strain>
    </source>
</reference>